<sequence length="85" mass="8508">MSDLTATNCGCASNSCGCGNNGFGNCIWIILLLFCCGGNGCGNGCGNGILGSGNNDCCEWLIWILLLSCFCGNNNGCGNSCGCGC</sequence>
<proteinExistence type="predicted"/>
<dbReference type="Proteomes" id="UP000824265">
    <property type="component" value="Unassembled WGS sequence"/>
</dbReference>
<dbReference type="EMBL" id="DXGH01000014">
    <property type="protein sequence ID" value="HIW80499.1"/>
    <property type="molecule type" value="Genomic_DNA"/>
</dbReference>
<reference evidence="1" key="2">
    <citation type="submission" date="2021-04" db="EMBL/GenBank/DDBJ databases">
        <authorList>
            <person name="Gilroy R."/>
        </authorList>
    </citation>
    <scope>NUCLEOTIDE SEQUENCE</scope>
    <source>
        <strain evidence="1">CHK195-6426</strain>
    </source>
</reference>
<gene>
    <name evidence="1" type="ORF">H9742_03060</name>
</gene>
<dbReference type="RefSeq" id="WP_318705130.1">
    <property type="nucleotide sequence ID" value="NZ_CALWMU010000018.1"/>
</dbReference>
<reference evidence="1" key="1">
    <citation type="journal article" date="2021" name="PeerJ">
        <title>Extensive microbial diversity within the chicken gut microbiome revealed by metagenomics and culture.</title>
        <authorList>
            <person name="Gilroy R."/>
            <person name="Ravi A."/>
            <person name="Getino M."/>
            <person name="Pursley I."/>
            <person name="Horton D.L."/>
            <person name="Alikhan N.F."/>
            <person name="Baker D."/>
            <person name="Gharbi K."/>
            <person name="Hall N."/>
            <person name="Watson M."/>
            <person name="Adriaenssens E.M."/>
            <person name="Foster-Nyarko E."/>
            <person name="Jarju S."/>
            <person name="Secka A."/>
            <person name="Antonio M."/>
            <person name="Oren A."/>
            <person name="Chaudhuri R.R."/>
            <person name="La Ragione R."/>
            <person name="Hildebrand F."/>
            <person name="Pallen M.J."/>
        </authorList>
    </citation>
    <scope>NUCLEOTIDE SEQUENCE</scope>
    <source>
        <strain evidence="1">CHK195-6426</strain>
    </source>
</reference>
<organism evidence="1 2">
    <name type="scientific">Candidatus Acetatifactor stercoripullorum</name>
    <dbReference type="NCBI Taxonomy" id="2838414"/>
    <lineage>
        <taxon>Bacteria</taxon>
        <taxon>Bacillati</taxon>
        <taxon>Bacillota</taxon>
        <taxon>Clostridia</taxon>
        <taxon>Lachnospirales</taxon>
        <taxon>Lachnospiraceae</taxon>
        <taxon>Acetatifactor</taxon>
    </lineage>
</organism>
<name>A0A9D1R3Z8_9FIRM</name>
<dbReference type="AlphaFoldDB" id="A0A9D1R3Z8"/>
<accession>A0A9D1R3Z8</accession>
<evidence type="ECO:0000313" key="1">
    <source>
        <dbReference type="EMBL" id="HIW80499.1"/>
    </source>
</evidence>
<protein>
    <submittedName>
        <fullName evidence="1">Chorion class high-cysteine HCB protein 13</fullName>
    </submittedName>
</protein>
<comment type="caution">
    <text evidence="1">The sequence shown here is derived from an EMBL/GenBank/DDBJ whole genome shotgun (WGS) entry which is preliminary data.</text>
</comment>
<evidence type="ECO:0000313" key="2">
    <source>
        <dbReference type="Proteomes" id="UP000824265"/>
    </source>
</evidence>